<reference evidence="1 2" key="1">
    <citation type="submission" date="2018-11" db="EMBL/GenBank/DDBJ databases">
        <title>Genomic Encyclopedia of Type Strains, Phase IV (KMG-IV): sequencing the most valuable type-strain genomes for metagenomic binning, comparative biology and taxonomic classification.</title>
        <authorList>
            <person name="Goeker M."/>
        </authorList>
    </citation>
    <scope>NUCLEOTIDE SEQUENCE [LARGE SCALE GENOMIC DNA]</scope>
    <source>
        <strain evidence="1 2">DSM 100316</strain>
    </source>
</reference>
<accession>A0A3N2DXX8</accession>
<dbReference type="Pfam" id="PF16137">
    <property type="entry name" value="DUF4845"/>
    <property type="match status" value="1"/>
</dbReference>
<dbReference type="InterPro" id="IPR032314">
    <property type="entry name" value="DUF4845"/>
</dbReference>
<dbReference type="Proteomes" id="UP000275394">
    <property type="component" value="Unassembled WGS sequence"/>
</dbReference>
<evidence type="ECO:0000313" key="1">
    <source>
        <dbReference type="EMBL" id="ROS04716.1"/>
    </source>
</evidence>
<name>A0A3N2DXX8_9GAMM</name>
<dbReference type="AlphaFoldDB" id="A0A3N2DXX8"/>
<organism evidence="1 2">
    <name type="scientific">Sinobacterium caligoides</name>
    <dbReference type="NCBI Taxonomy" id="933926"/>
    <lineage>
        <taxon>Bacteria</taxon>
        <taxon>Pseudomonadati</taxon>
        <taxon>Pseudomonadota</taxon>
        <taxon>Gammaproteobacteria</taxon>
        <taxon>Cellvibrionales</taxon>
        <taxon>Spongiibacteraceae</taxon>
        <taxon>Sinobacterium</taxon>
    </lineage>
</organism>
<keyword evidence="2" id="KW-1185">Reference proteome</keyword>
<dbReference type="RefSeq" id="WP_162844042.1">
    <property type="nucleotide sequence ID" value="NZ_RKHR01000003.1"/>
</dbReference>
<sequence length="120" mass="13394">MYKRQQGLSLLGWIVIVFVAAVFATAAIKLGPKYAENYTITSIVERVAASSAANSKGQLRAEIQKNFNVSMVTELKAKDIKIETIKGGYSLDPSYEIRVPFLYNIDVVLKFEDSVIEMKK</sequence>
<evidence type="ECO:0000313" key="2">
    <source>
        <dbReference type="Proteomes" id="UP000275394"/>
    </source>
</evidence>
<gene>
    <name evidence="1" type="ORF">EDC56_0229</name>
</gene>
<proteinExistence type="predicted"/>
<comment type="caution">
    <text evidence="1">The sequence shown here is derived from an EMBL/GenBank/DDBJ whole genome shotgun (WGS) entry which is preliminary data.</text>
</comment>
<protein>
    <submittedName>
        <fullName evidence="1">Uncharacterized protein DUF4845</fullName>
    </submittedName>
</protein>
<dbReference type="EMBL" id="RKHR01000003">
    <property type="protein sequence ID" value="ROS04716.1"/>
    <property type="molecule type" value="Genomic_DNA"/>
</dbReference>